<comment type="caution">
    <text evidence="3">The sequence shown here is derived from an EMBL/GenBank/DDBJ whole genome shotgun (WGS) entry which is preliminary data.</text>
</comment>
<reference evidence="3 4" key="1">
    <citation type="submission" date="2006-03" db="EMBL/GenBank/DDBJ databases">
        <authorList>
            <person name="Bartlett D.H."/>
            <person name="Valle G."/>
            <person name="Lauro F.M."/>
            <person name="Vezzi A."/>
            <person name="Simonato F."/>
            <person name="Eloe E."/>
            <person name="Vitulo N."/>
            <person name="Stratton T.K."/>
            <person name="D'angelo M."/>
            <person name="Ferriera S."/>
            <person name="Johnson J."/>
            <person name="Kravitz S."/>
            <person name="Beeson K."/>
            <person name="Sutton G."/>
            <person name="Rogers Y."/>
            <person name="Friedman R."/>
            <person name="Frazier M."/>
            <person name="Venter J.C."/>
        </authorList>
    </citation>
    <scope>NUCLEOTIDE SEQUENCE [LARGE SCALE GENOMIC DNA]</scope>
    <source>
        <strain evidence="3 4">3TCK</strain>
    </source>
</reference>
<evidence type="ECO:0000256" key="2">
    <source>
        <dbReference type="SAM" id="MobiDB-lite"/>
    </source>
</evidence>
<protein>
    <submittedName>
        <fullName evidence="3">Uncharacterized protein</fullName>
    </submittedName>
</protein>
<evidence type="ECO:0000256" key="1">
    <source>
        <dbReference type="SAM" id="Coils"/>
    </source>
</evidence>
<dbReference type="AlphaFoldDB" id="Q1Z7I0"/>
<sequence length="265" mass="29974">MTFQMKEPKQIKEEAKKKPMTQKELIQQLEKDIAAERKQTAEHAEQLAALSKYTKPLIEAEKAKEEQARRDNEAAKAKAKAERGAAALEAANYHCNTTNVFTTDQERRAYGMAFISENYPDVDPASYPLYPVDLTQEIERGLDVLKRGMNAPLGHKDSAYLFSNYMRGFVFTPQIAAGISRAALALEKQLACNVECLDLELAQIIERDSEKAAEEAERRERVLKDTAKQEQILKKIVSSNATSAMEIDTQNQVNQMIQEQDVKYK</sequence>
<accession>Q1Z7I0</accession>
<feature type="compositionally biased region" description="Basic and acidic residues" evidence="2">
    <location>
        <begin position="1"/>
        <end position="17"/>
    </location>
</feature>
<evidence type="ECO:0000313" key="3">
    <source>
        <dbReference type="EMBL" id="EAS44479.1"/>
    </source>
</evidence>
<dbReference type="Proteomes" id="UP000003789">
    <property type="component" value="Unassembled WGS sequence"/>
</dbReference>
<feature type="region of interest" description="Disordered" evidence="2">
    <location>
        <begin position="1"/>
        <end position="23"/>
    </location>
</feature>
<keyword evidence="1" id="KW-0175">Coiled coil</keyword>
<proteinExistence type="predicted"/>
<dbReference type="HOGENOM" id="CLU_1049096_0_0_6"/>
<name>Q1Z7I0_9GAMM</name>
<gene>
    <name evidence="3" type="ORF">P3TCK_15020</name>
</gene>
<feature type="coiled-coil region" evidence="1">
    <location>
        <begin position="26"/>
        <end position="82"/>
    </location>
</feature>
<evidence type="ECO:0000313" key="4">
    <source>
        <dbReference type="Proteomes" id="UP000003789"/>
    </source>
</evidence>
<organism evidence="3 4">
    <name type="scientific">Photobacterium profundum 3TCK</name>
    <dbReference type="NCBI Taxonomy" id="314280"/>
    <lineage>
        <taxon>Bacteria</taxon>
        <taxon>Pseudomonadati</taxon>
        <taxon>Pseudomonadota</taxon>
        <taxon>Gammaproteobacteria</taxon>
        <taxon>Vibrionales</taxon>
        <taxon>Vibrionaceae</taxon>
        <taxon>Photobacterium</taxon>
    </lineage>
</organism>
<dbReference type="EMBL" id="AAPH01000004">
    <property type="protein sequence ID" value="EAS44479.1"/>
    <property type="molecule type" value="Genomic_DNA"/>
</dbReference>